<dbReference type="AlphaFoldDB" id="A0AAD6V1U9"/>
<evidence type="ECO:0000313" key="7">
    <source>
        <dbReference type="EMBL" id="KAJ7200633.1"/>
    </source>
</evidence>
<feature type="domain" description="PHD-type" evidence="6">
    <location>
        <begin position="534"/>
        <end position="590"/>
    </location>
</feature>
<dbReference type="SMART" id="SM00249">
    <property type="entry name" value="PHD"/>
    <property type="match status" value="1"/>
</dbReference>
<accession>A0AAD6V1U9</accession>
<dbReference type="InterPro" id="IPR013083">
    <property type="entry name" value="Znf_RING/FYVE/PHD"/>
</dbReference>
<name>A0AAD6V1U9_9AGAR</name>
<feature type="compositionally biased region" description="Basic and acidic residues" evidence="5">
    <location>
        <begin position="899"/>
        <end position="913"/>
    </location>
</feature>
<keyword evidence="8" id="KW-1185">Reference proteome</keyword>
<feature type="compositionally biased region" description="Polar residues" evidence="5">
    <location>
        <begin position="1003"/>
        <end position="1018"/>
    </location>
</feature>
<sequence length="1045" mass="117166">MNYVRSFPETVAHPIRSPPWASSHQRNPIPAISLQPSYRWSSNSCWLDASLTALYAACGRNLVDLAAIFNSMPQDHLARQFVRLITLHTEQVVNNSSISARVQILTTARNEFRRALRGAKYIRALKSTEPTLSWLDQLLTALQSDPQSGSRRALRAQSVQIKRCGGSETAPVEHWELARHPNWKTSFTLSRDLHEGFGGDLRRWFTWLLDPMQWSAVSCWRQIDSLPYCHAEALAHEYILNIPIVYIIEMGEPLGQPWTIPSTLFPLGKQFAKEHAGMRYDLVAEIYTNYTEARGAGSHFITRYNTADGAIYDYDSMIRGGCAVHCPAAEVPGWLSGPSQALKDLPGEYTLCSVVYNLAGGAAAQDLFRHERRQNAPWGLTLRFNDSGSPDSQIFPHSALLAAEEFAELPDDVRLEWATPKHIRKVLEYELMPEASSPLASCDIVVTRRLPTMPSMPRLPGEPPIDLTSDDAEMAMPVASETQQASMANQTIDNILRNLVDSGAPSMDRVREVRKNDPYSSDGSDDEWHDPPCPLNCTPCKKKNPDGDGRGEEVQCERCGWWSHNECVGPDGTDWNDPKIRFVCESCLSPAPKLVGLPKDQMVAGFTHVLPRDVDDDKSMCYPAVILSFNRTRVGSEFAFMWLPHCAFEQGANEPKSATFYRSFEYVESVSAYFPASQLGAIEIPHCYKFGAEDEPSRNFELTDACVLAIPQIVDILNDASGMHPVCTNYDTYWRQNRRTVSAFGPSQRDAGWLEHLGLCLSPGMEAVVMEGLSRLFHLEHQGKLRPQSHKTRAQSIACVFFQCLAIQQELGEIWDLNGHTFEEFLAGAIVRDTNAQAAQRALDLLRGSAYDPAEFKENHMKLVLPRAMVVVRRQRNETNPIMPPIPLRHEGREIRREADLPRGLHLPQEQRARRPRKVRWADDQGLAADERKAPQHDGPDVQLQPNITDVQVSSMESAPGFSMEDVHSQQTRTAIRPKKRSISEGPKVEQPPLKKLRPGPVTRSTAPKRSSPKQQDNAVIVDSGRIGKGRWYTMEITDVLSSAS</sequence>
<protein>
    <recommendedName>
        <fullName evidence="6">PHD-type domain-containing protein</fullName>
    </recommendedName>
</protein>
<feature type="compositionally biased region" description="Basic and acidic residues" evidence="5">
    <location>
        <begin position="929"/>
        <end position="940"/>
    </location>
</feature>
<dbReference type="SUPFAM" id="SSF57903">
    <property type="entry name" value="FYVE/PHD zinc finger"/>
    <property type="match status" value="1"/>
</dbReference>
<evidence type="ECO:0000256" key="5">
    <source>
        <dbReference type="SAM" id="MobiDB-lite"/>
    </source>
</evidence>
<organism evidence="7 8">
    <name type="scientific">Mycena pura</name>
    <dbReference type="NCBI Taxonomy" id="153505"/>
    <lineage>
        <taxon>Eukaryota</taxon>
        <taxon>Fungi</taxon>
        <taxon>Dikarya</taxon>
        <taxon>Basidiomycota</taxon>
        <taxon>Agaricomycotina</taxon>
        <taxon>Agaricomycetes</taxon>
        <taxon>Agaricomycetidae</taxon>
        <taxon>Agaricales</taxon>
        <taxon>Marasmiineae</taxon>
        <taxon>Mycenaceae</taxon>
        <taxon>Mycena</taxon>
    </lineage>
</organism>
<evidence type="ECO:0000313" key="8">
    <source>
        <dbReference type="Proteomes" id="UP001219525"/>
    </source>
</evidence>
<keyword evidence="2 4" id="KW-0863">Zinc-finger</keyword>
<gene>
    <name evidence="7" type="ORF">GGX14DRAFT_660016</name>
</gene>
<feature type="region of interest" description="Disordered" evidence="5">
    <location>
        <begin position="959"/>
        <end position="1022"/>
    </location>
</feature>
<feature type="region of interest" description="Disordered" evidence="5">
    <location>
        <begin position="899"/>
        <end position="946"/>
    </location>
</feature>
<dbReference type="CDD" id="cd15489">
    <property type="entry name" value="PHD_SF"/>
    <property type="match status" value="1"/>
</dbReference>
<dbReference type="EMBL" id="JARJCW010000062">
    <property type="protein sequence ID" value="KAJ7200633.1"/>
    <property type="molecule type" value="Genomic_DNA"/>
</dbReference>
<evidence type="ECO:0000256" key="4">
    <source>
        <dbReference type="PROSITE-ProRule" id="PRU00146"/>
    </source>
</evidence>
<evidence type="ECO:0000256" key="3">
    <source>
        <dbReference type="ARBA" id="ARBA00022833"/>
    </source>
</evidence>
<dbReference type="PROSITE" id="PS50016">
    <property type="entry name" value="ZF_PHD_2"/>
    <property type="match status" value="1"/>
</dbReference>
<evidence type="ECO:0000259" key="6">
    <source>
        <dbReference type="PROSITE" id="PS50016"/>
    </source>
</evidence>
<keyword evidence="1" id="KW-0479">Metal-binding</keyword>
<comment type="caution">
    <text evidence="7">The sequence shown here is derived from an EMBL/GenBank/DDBJ whole genome shotgun (WGS) entry which is preliminary data.</text>
</comment>
<dbReference type="GO" id="GO:0008270">
    <property type="term" value="F:zinc ion binding"/>
    <property type="evidence" value="ECO:0007669"/>
    <property type="project" value="UniProtKB-KW"/>
</dbReference>
<dbReference type="InterPro" id="IPR001965">
    <property type="entry name" value="Znf_PHD"/>
</dbReference>
<evidence type="ECO:0000256" key="2">
    <source>
        <dbReference type="ARBA" id="ARBA00022771"/>
    </source>
</evidence>
<dbReference type="Proteomes" id="UP001219525">
    <property type="component" value="Unassembled WGS sequence"/>
</dbReference>
<keyword evidence="3" id="KW-0862">Zinc</keyword>
<dbReference type="InterPro" id="IPR019787">
    <property type="entry name" value="Znf_PHD-finger"/>
</dbReference>
<dbReference type="InterPro" id="IPR011011">
    <property type="entry name" value="Znf_FYVE_PHD"/>
</dbReference>
<proteinExistence type="predicted"/>
<reference evidence="7" key="1">
    <citation type="submission" date="2023-03" db="EMBL/GenBank/DDBJ databases">
        <title>Massive genome expansion in bonnet fungi (Mycena s.s.) driven by repeated elements and novel gene families across ecological guilds.</title>
        <authorList>
            <consortium name="Lawrence Berkeley National Laboratory"/>
            <person name="Harder C.B."/>
            <person name="Miyauchi S."/>
            <person name="Viragh M."/>
            <person name="Kuo A."/>
            <person name="Thoen E."/>
            <person name="Andreopoulos B."/>
            <person name="Lu D."/>
            <person name="Skrede I."/>
            <person name="Drula E."/>
            <person name="Henrissat B."/>
            <person name="Morin E."/>
            <person name="Kohler A."/>
            <person name="Barry K."/>
            <person name="LaButti K."/>
            <person name="Morin E."/>
            <person name="Salamov A."/>
            <person name="Lipzen A."/>
            <person name="Mereny Z."/>
            <person name="Hegedus B."/>
            <person name="Baldrian P."/>
            <person name="Stursova M."/>
            <person name="Weitz H."/>
            <person name="Taylor A."/>
            <person name="Grigoriev I.V."/>
            <person name="Nagy L.G."/>
            <person name="Martin F."/>
            <person name="Kauserud H."/>
        </authorList>
    </citation>
    <scope>NUCLEOTIDE SEQUENCE</scope>
    <source>
        <strain evidence="7">9144</strain>
    </source>
</reference>
<dbReference type="Gene3D" id="3.30.40.10">
    <property type="entry name" value="Zinc/RING finger domain, C3HC4 (zinc finger)"/>
    <property type="match status" value="1"/>
</dbReference>
<evidence type="ECO:0000256" key="1">
    <source>
        <dbReference type="ARBA" id="ARBA00022723"/>
    </source>
</evidence>